<dbReference type="Proteomes" id="UP000605568">
    <property type="component" value="Unassembled WGS sequence"/>
</dbReference>
<dbReference type="InterPro" id="IPR025637">
    <property type="entry name" value="DUF4333"/>
</dbReference>
<evidence type="ECO:0000313" key="2">
    <source>
        <dbReference type="EMBL" id="GHH43971.1"/>
    </source>
</evidence>
<proteinExistence type="predicted"/>
<dbReference type="EMBL" id="BNAR01000006">
    <property type="protein sequence ID" value="GHH43971.1"/>
    <property type="molecule type" value="Genomic_DNA"/>
</dbReference>
<evidence type="ECO:0000259" key="1">
    <source>
        <dbReference type="Pfam" id="PF14230"/>
    </source>
</evidence>
<feature type="domain" description="DUF4333" evidence="1">
    <location>
        <begin position="2"/>
        <end position="63"/>
    </location>
</feature>
<reference evidence="3" key="1">
    <citation type="journal article" date="2019" name="Int. J. Syst. Evol. Microbiol.">
        <title>The Global Catalogue of Microorganisms (GCM) 10K type strain sequencing project: providing services to taxonomists for standard genome sequencing and annotation.</title>
        <authorList>
            <consortium name="The Broad Institute Genomics Platform"/>
            <consortium name="The Broad Institute Genome Sequencing Center for Infectious Disease"/>
            <person name="Wu L."/>
            <person name="Ma J."/>
        </authorList>
    </citation>
    <scope>NUCLEOTIDE SEQUENCE [LARGE SCALE GENOMIC DNA]</scope>
    <source>
        <strain evidence="3">CGMCC 4.7367</strain>
    </source>
</reference>
<gene>
    <name evidence="2" type="ORF">GCM10017774_42600</name>
</gene>
<dbReference type="Pfam" id="PF14230">
    <property type="entry name" value="DUF4333"/>
    <property type="match status" value="1"/>
</dbReference>
<sequence>MFKADAVERGVVQILKDEYKISDVGEATCPENQLVAPDVSFISIVEVGGVDKSVKITAKSEDGEYEVGQPH</sequence>
<organism evidence="2 3">
    <name type="scientific">Lentzea cavernae</name>
    <dbReference type="NCBI Taxonomy" id="2020703"/>
    <lineage>
        <taxon>Bacteria</taxon>
        <taxon>Bacillati</taxon>
        <taxon>Actinomycetota</taxon>
        <taxon>Actinomycetes</taxon>
        <taxon>Pseudonocardiales</taxon>
        <taxon>Pseudonocardiaceae</taxon>
        <taxon>Lentzea</taxon>
    </lineage>
</organism>
<evidence type="ECO:0000313" key="3">
    <source>
        <dbReference type="Proteomes" id="UP000605568"/>
    </source>
</evidence>
<protein>
    <recommendedName>
        <fullName evidence="1">DUF4333 domain-containing protein</fullName>
    </recommendedName>
</protein>
<comment type="caution">
    <text evidence="2">The sequence shown here is derived from an EMBL/GenBank/DDBJ whole genome shotgun (WGS) entry which is preliminary data.</text>
</comment>
<accession>A0ABQ3MIM4</accession>
<keyword evidence="3" id="KW-1185">Reference proteome</keyword>
<name>A0ABQ3MIM4_9PSEU</name>